<organism evidence="1">
    <name type="scientific">Octopus bimaculoides</name>
    <name type="common">California two-spotted octopus</name>
    <dbReference type="NCBI Taxonomy" id="37653"/>
    <lineage>
        <taxon>Eukaryota</taxon>
        <taxon>Metazoa</taxon>
        <taxon>Spiralia</taxon>
        <taxon>Lophotrochozoa</taxon>
        <taxon>Mollusca</taxon>
        <taxon>Cephalopoda</taxon>
        <taxon>Coleoidea</taxon>
        <taxon>Octopodiformes</taxon>
        <taxon>Octopoda</taxon>
        <taxon>Incirrata</taxon>
        <taxon>Octopodidae</taxon>
        <taxon>Octopus</taxon>
    </lineage>
</organism>
<gene>
    <name evidence="1" type="ORF">OCBIM_22006381mg</name>
</gene>
<reference evidence="1" key="1">
    <citation type="submission" date="2015-07" db="EMBL/GenBank/DDBJ databases">
        <title>MeaNS - Measles Nucleotide Surveillance Program.</title>
        <authorList>
            <person name="Tran T."/>
            <person name="Druce J."/>
        </authorList>
    </citation>
    <scope>NUCLEOTIDE SEQUENCE</scope>
    <source>
        <strain evidence="1">UCB-OBI-ISO-001</strain>
        <tissue evidence="1">Gonad</tissue>
    </source>
</reference>
<evidence type="ECO:0000313" key="1">
    <source>
        <dbReference type="EMBL" id="KOF92519.1"/>
    </source>
</evidence>
<protein>
    <submittedName>
        <fullName evidence="1">Uncharacterized protein</fullName>
    </submittedName>
</protein>
<accession>A0A0L8HTJ6</accession>
<dbReference type="AlphaFoldDB" id="A0A0L8HTJ6"/>
<proteinExistence type="predicted"/>
<name>A0A0L8HTJ6_OCTBM</name>
<sequence>MYIYRSFSSCMRDGYYLVLNLLLFFLYKNKSFPFLSCARVYAQVFLVKRFPCLLRIYVKKYPRVRNIESECVSLFMK</sequence>
<dbReference type="EMBL" id="KQ417316">
    <property type="protein sequence ID" value="KOF92519.1"/>
    <property type="molecule type" value="Genomic_DNA"/>
</dbReference>